<protein>
    <submittedName>
        <fullName evidence="2">Uncharacterized protein</fullName>
    </submittedName>
</protein>
<reference evidence="3" key="2">
    <citation type="submission" date="2015-01" db="EMBL/GenBank/DDBJ databases">
        <title>Evolutionary Origins and Diversification of the Mycorrhizal Mutualists.</title>
        <authorList>
            <consortium name="DOE Joint Genome Institute"/>
            <consortium name="Mycorrhizal Genomics Consortium"/>
            <person name="Kohler A."/>
            <person name="Kuo A."/>
            <person name="Nagy L.G."/>
            <person name="Floudas D."/>
            <person name="Copeland A."/>
            <person name="Barry K.W."/>
            <person name="Cichocki N."/>
            <person name="Veneault-Fourrey C."/>
            <person name="LaButti K."/>
            <person name="Lindquist E.A."/>
            <person name="Lipzen A."/>
            <person name="Lundell T."/>
            <person name="Morin E."/>
            <person name="Murat C."/>
            <person name="Riley R."/>
            <person name="Ohm R."/>
            <person name="Sun H."/>
            <person name="Tunlid A."/>
            <person name="Henrissat B."/>
            <person name="Grigoriev I.V."/>
            <person name="Hibbett D.S."/>
            <person name="Martin F."/>
        </authorList>
    </citation>
    <scope>NUCLEOTIDE SEQUENCE [LARGE SCALE GENOMIC DNA]</scope>
    <source>
        <strain evidence="3">LaAM-08-1</strain>
    </source>
</reference>
<feature type="region of interest" description="Disordered" evidence="1">
    <location>
        <begin position="35"/>
        <end position="54"/>
    </location>
</feature>
<gene>
    <name evidence="2" type="ORF">K443DRAFT_464836</name>
</gene>
<name>A0A0C9Y6I1_9AGAR</name>
<dbReference type="Proteomes" id="UP000054477">
    <property type="component" value="Unassembled WGS sequence"/>
</dbReference>
<keyword evidence="3" id="KW-1185">Reference proteome</keyword>
<dbReference type="EMBL" id="KN838577">
    <property type="protein sequence ID" value="KIK03668.1"/>
    <property type="molecule type" value="Genomic_DNA"/>
</dbReference>
<reference evidence="2 3" key="1">
    <citation type="submission" date="2014-04" db="EMBL/GenBank/DDBJ databases">
        <authorList>
            <consortium name="DOE Joint Genome Institute"/>
            <person name="Kuo A."/>
            <person name="Kohler A."/>
            <person name="Nagy L.G."/>
            <person name="Floudas D."/>
            <person name="Copeland A."/>
            <person name="Barry K.W."/>
            <person name="Cichocki N."/>
            <person name="Veneault-Fourrey C."/>
            <person name="LaButti K."/>
            <person name="Lindquist E.A."/>
            <person name="Lipzen A."/>
            <person name="Lundell T."/>
            <person name="Morin E."/>
            <person name="Murat C."/>
            <person name="Sun H."/>
            <person name="Tunlid A."/>
            <person name="Henrissat B."/>
            <person name="Grigoriev I.V."/>
            <person name="Hibbett D.S."/>
            <person name="Martin F."/>
            <person name="Nordberg H.P."/>
            <person name="Cantor M.N."/>
            <person name="Hua S.X."/>
        </authorList>
    </citation>
    <scope>NUCLEOTIDE SEQUENCE [LARGE SCALE GENOMIC DNA]</scope>
    <source>
        <strain evidence="2 3">LaAM-08-1</strain>
    </source>
</reference>
<feature type="compositionally biased region" description="Polar residues" evidence="1">
    <location>
        <begin position="35"/>
        <end position="46"/>
    </location>
</feature>
<evidence type="ECO:0000313" key="2">
    <source>
        <dbReference type="EMBL" id="KIK03668.1"/>
    </source>
</evidence>
<evidence type="ECO:0000256" key="1">
    <source>
        <dbReference type="SAM" id="MobiDB-lite"/>
    </source>
</evidence>
<organism evidence="2 3">
    <name type="scientific">Laccaria amethystina LaAM-08-1</name>
    <dbReference type="NCBI Taxonomy" id="1095629"/>
    <lineage>
        <taxon>Eukaryota</taxon>
        <taxon>Fungi</taxon>
        <taxon>Dikarya</taxon>
        <taxon>Basidiomycota</taxon>
        <taxon>Agaricomycotina</taxon>
        <taxon>Agaricomycetes</taxon>
        <taxon>Agaricomycetidae</taxon>
        <taxon>Agaricales</taxon>
        <taxon>Agaricineae</taxon>
        <taxon>Hydnangiaceae</taxon>
        <taxon>Laccaria</taxon>
    </lineage>
</organism>
<dbReference type="AlphaFoldDB" id="A0A0C9Y6I1"/>
<evidence type="ECO:0000313" key="3">
    <source>
        <dbReference type="Proteomes" id="UP000054477"/>
    </source>
</evidence>
<dbReference type="HOGENOM" id="CLU_2197398_0_0_1"/>
<proteinExistence type="predicted"/>
<accession>A0A0C9Y6I1</accession>
<sequence>MDSYFESVHVNKLGQRPKTCLEASGNLQGISQFVQESTPARENSFGNPKDSRGTPSLVPLIIPTLPTIAHLLTYPSPLVATTPFAPPHTHLKQPIWDLPRLLFHPPPH</sequence>